<gene>
    <name evidence="7" type="ORF">GCM10007938_42150</name>
</gene>
<reference evidence="8" key="1">
    <citation type="journal article" date="2019" name="Int. J. Syst. Evol. Microbiol.">
        <title>The Global Catalogue of Microorganisms (GCM) 10K type strain sequencing project: providing services to taxonomists for standard genome sequencing and annotation.</title>
        <authorList>
            <consortium name="The Broad Institute Genomics Platform"/>
            <consortium name="The Broad Institute Genome Sequencing Center for Infectious Disease"/>
            <person name="Wu L."/>
            <person name="Ma J."/>
        </authorList>
    </citation>
    <scope>NUCLEOTIDE SEQUENCE [LARGE SCALE GENOMIC DNA]</scope>
    <source>
        <strain evidence="8">NBRC 108723</strain>
    </source>
</reference>
<dbReference type="EMBL" id="BSPW01000109">
    <property type="protein sequence ID" value="GLT20430.1"/>
    <property type="molecule type" value="Genomic_DNA"/>
</dbReference>
<evidence type="ECO:0000256" key="4">
    <source>
        <dbReference type="ARBA" id="ARBA00023172"/>
    </source>
</evidence>
<evidence type="ECO:0000256" key="2">
    <source>
        <dbReference type="ARBA" id="ARBA00022908"/>
    </source>
</evidence>
<dbReference type="Proteomes" id="UP001157138">
    <property type="component" value="Unassembled WGS sequence"/>
</dbReference>
<feature type="domain" description="Resolvase/invertase-type recombinase catalytic" evidence="6">
    <location>
        <begin position="2"/>
        <end position="136"/>
    </location>
</feature>
<dbReference type="SMART" id="SM00857">
    <property type="entry name" value="Resolvase"/>
    <property type="match status" value="1"/>
</dbReference>
<accession>A0ABQ6F6E9</accession>
<dbReference type="Pfam" id="PF00239">
    <property type="entry name" value="Resolvase"/>
    <property type="match status" value="1"/>
</dbReference>
<evidence type="ECO:0000256" key="1">
    <source>
        <dbReference type="ARBA" id="ARBA00009913"/>
    </source>
</evidence>
<dbReference type="PANTHER" id="PTHR30461:SF26">
    <property type="entry name" value="RESOLVASE HOMOLOG YNEB"/>
    <property type="match status" value="1"/>
</dbReference>
<dbReference type="InterPro" id="IPR050639">
    <property type="entry name" value="SSR_resolvase"/>
</dbReference>
<protein>
    <recommendedName>
        <fullName evidence="6">Resolvase/invertase-type recombinase catalytic domain-containing protein</fullName>
    </recommendedName>
</protein>
<dbReference type="PROSITE" id="PS51736">
    <property type="entry name" value="RECOMBINASES_3"/>
    <property type="match status" value="1"/>
</dbReference>
<dbReference type="CDD" id="cd03768">
    <property type="entry name" value="SR_ResInv"/>
    <property type="match status" value="1"/>
</dbReference>
<keyword evidence="8" id="KW-1185">Reference proteome</keyword>
<dbReference type="PROSITE" id="PS00398">
    <property type="entry name" value="RECOMBINASES_2"/>
    <property type="match status" value="1"/>
</dbReference>
<evidence type="ECO:0000256" key="5">
    <source>
        <dbReference type="PROSITE-ProRule" id="PRU10137"/>
    </source>
</evidence>
<dbReference type="Gene3D" id="3.40.50.1390">
    <property type="entry name" value="Resolvase, N-terminal catalytic domain"/>
    <property type="match status" value="1"/>
</dbReference>
<name>A0ABQ6F6E9_9VIBR</name>
<dbReference type="InterPro" id="IPR006119">
    <property type="entry name" value="Resolv_N"/>
</dbReference>
<organism evidence="7 8">
    <name type="scientific">Vibrio zhanjiangensis</name>
    <dbReference type="NCBI Taxonomy" id="1046128"/>
    <lineage>
        <taxon>Bacteria</taxon>
        <taxon>Pseudomonadati</taxon>
        <taxon>Pseudomonadota</taxon>
        <taxon>Gammaproteobacteria</taxon>
        <taxon>Vibrionales</taxon>
        <taxon>Vibrionaceae</taxon>
        <taxon>Vibrio</taxon>
    </lineage>
</organism>
<evidence type="ECO:0000259" key="6">
    <source>
        <dbReference type="PROSITE" id="PS51736"/>
    </source>
</evidence>
<dbReference type="SUPFAM" id="SSF53041">
    <property type="entry name" value="Resolvase-like"/>
    <property type="match status" value="1"/>
</dbReference>
<keyword evidence="3" id="KW-0238">DNA-binding</keyword>
<dbReference type="Pfam" id="PF13384">
    <property type="entry name" value="HTH_23"/>
    <property type="match status" value="1"/>
</dbReference>
<dbReference type="InterPro" id="IPR006118">
    <property type="entry name" value="Recombinase_CS"/>
</dbReference>
<dbReference type="RefSeq" id="WP_284194255.1">
    <property type="nucleotide sequence ID" value="NZ_BSPW01000109.1"/>
</dbReference>
<dbReference type="InterPro" id="IPR036162">
    <property type="entry name" value="Resolvase-like_N_sf"/>
</dbReference>
<comment type="caution">
    <text evidence="7">The sequence shown here is derived from an EMBL/GenBank/DDBJ whole genome shotgun (WGS) entry which is preliminary data.</text>
</comment>
<keyword evidence="4" id="KW-0233">DNA recombination</keyword>
<evidence type="ECO:0000313" key="7">
    <source>
        <dbReference type="EMBL" id="GLT20430.1"/>
    </source>
</evidence>
<sequence>MSLVGYARVSSTDQDLTIQNEALKSAGCEKVFAEKKSGVQQEGRTQLEACLDYLREGDTLIVTRIDRLSRSLRDLQNLIHDLKENGIHLKATEQPIDTSTAAGHAFFNMLGVFAEFETTLRKERQLEGIAKAKSEGKYRGRQPTARRKSYQVIDLIKEGFTRKAVAEKLDIGIASVYRILKHYQDENPTQVLPGSRSKMKIAKLDVYLMVENNSKFVRGKSKAREYIEDDWAYHYDMVKLDKQGCDYILKTPYQSLEELDAIVHEIIEEAHSNADIKNCFIDIRISHKESGRDW</sequence>
<feature type="active site" description="O-(5'-phospho-DNA)-serine intermediate" evidence="5">
    <location>
        <position position="10"/>
    </location>
</feature>
<evidence type="ECO:0000256" key="3">
    <source>
        <dbReference type="ARBA" id="ARBA00023125"/>
    </source>
</evidence>
<evidence type="ECO:0000313" key="8">
    <source>
        <dbReference type="Proteomes" id="UP001157138"/>
    </source>
</evidence>
<proteinExistence type="inferred from homology"/>
<dbReference type="PROSITE" id="PS00397">
    <property type="entry name" value="RECOMBINASES_1"/>
    <property type="match status" value="1"/>
</dbReference>
<dbReference type="PANTHER" id="PTHR30461">
    <property type="entry name" value="DNA-INVERTASE FROM LAMBDOID PROPHAGE"/>
    <property type="match status" value="1"/>
</dbReference>
<keyword evidence="2" id="KW-0229">DNA integration</keyword>
<comment type="similarity">
    <text evidence="1">Belongs to the site-specific recombinase resolvase family.</text>
</comment>